<feature type="domain" description="Aminotransferase class I/classII large" evidence="10">
    <location>
        <begin position="36"/>
        <end position="362"/>
    </location>
</feature>
<dbReference type="CDD" id="cd00609">
    <property type="entry name" value="AAT_like"/>
    <property type="match status" value="1"/>
</dbReference>
<sequence>MIAQRLLRPDLAAIEVYQPIVPFEVLAERLGRPIGDIVKLDANENPYGPPPGALAALAAGRHYHIYPDPDANGLRQAISRYTGAPASCLLAGMGADELIDLVLRAVLMPGDVVINCPPSFGMYPFSTAVNGGRTVAVPRRADFGLDAAGIAAAVAAEPRAKVLFVCSPNNPDGSVVDDATLRRLLALPLLVVLDEAYIDFAEAEGFSSRLSWVAEHDNLVVLRTFSKLAGLAGLRVGYGAFPDWLLPHLWKIKQPYNVNVAAAVAAVAALEDGDWLRDKVGRLVAERERLARELAAFGFLQPYPSRSNFVLLRVVGRPALALKRALEEEGVLVRHFDKPGVDNCIRVSAGRPQDTDRLLAALRAIIAREASHE</sequence>
<evidence type="ECO:0000256" key="8">
    <source>
        <dbReference type="ARBA" id="ARBA00023102"/>
    </source>
</evidence>
<keyword evidence="5 9" id="KW-0028">Amino-acid biosynthesis</keyword>
<comment type="pathway">
    <text evidence="9">Amino-acid biosynthesis; L-histidine biosynthesis; L-histidine from 5-phospho-alpha-D-ribose 1-diphosphate: step 7/9.</text>
</comment>
<dbReference type="InterPro" id="IPR005861">
    <property type="entry name" value="HisP_aminotrans"/>
</dbReference>
<evidence type="ECO:0000259" key="10">
    <source>
        <dbReference type="Pfam" id="PF00155"/>
    </source>
</evidence>
<proteinExistence type="inferred from homology"/>
<dbReference type="Proteomes" id="UP000215027">
    <property type="component" value="Chromosome I"/>
</dbReference>
<comment type="cofactor">
    <cofactor evidence="1 9">
        <name>pyridoxal 5'-phosphate</name>
        <dbReference type="ChEBI" id="CHEBI:597326"/>
    </cofactor>
</comment>
<gene>
    <name evidence="9 11" type="primary">hisC</name>
    <name evidence="11" type="ORF">CFX0092_A3572</name>
</gene>
<evidence type="ECO:0000256" key="3">
    <source>
        <dbReference type="ARBA" id="ARBA00011738"/>
    </source>
</evidence>
<dbReference type="RefSeq" id="WP_095044661.1">
    <property type="nucleotide sequence ID" value="NZ_LN890655.1"/>
</dbReference>
<dbReference type="Gene3D" id="3.90.1150.10">
    <property type="entry name" value="Aspartate Aminotransferase, domain 1"/>
    <property type="match status" value="1"/>
</dbReference>
<dbReference type="PANTHER" id="PTHR42885:SF2">
    <property type="entry name" value="HISTIDINOL-PHOSPHATE AMINOTRANSFERASE"/>
    <property type="match status" value="1"/>
</dbReference>
<evidence type="ECO:0000256" key="7">
    <source>
        <dbReference type="ARBA" id="ARBA00022898"/>
    </source>
</evidence>
<evidence type="ECO:0000313" key="11">
    <source>
        <dbReference type="EMBL" id="CUS05450.2"/>
    </source>
</evidence>
<evidence type="ECO:0000256" key="4">
    <source>
        <dbReference type="ARBA" id="ARBA00022576"/>
    </source>
</evidence>
<dbReference type="SUPFAM" id="SSF53383">
    <property type="entry name" value="PLP-dependent transferases"/>
    <property type="match status" value="1"/>
</dbReference>
<keyword evidence="7 9" id="KW-0663">Pyridoxal phosphate</keyword>
<evidence type="ECO:0000313" key="12">
    <source>
        <dbReference type="Proteomes" id="UP000215027"/>
    </source>
</evidence>
<keyword evidence="8 9" id="KW-0368">Histidine biosynthesis</keyword>
<dbReference type="EC" id="2.6.1.9" evidence="9"/>
<dbReference type="InterPro" id="IPR015424">
    <property type="entry name" value="PyrdxlP-dep_Trfase"/>
</dbReference>
<dbReference type="EMBL" id="LN890655">
    <property type="protein sequence ID" value="CUS05450.2"/>
    <property type="molecule type" value="Genomic_DNA"/>
</dbReference>
<evidence type="ECO:0000256" key="5">
    <source>
        <dbReference type="ARBA" id="ARBA00022605"/>
    </source>
</evidence>
<dbReference type="AlphaFoldDB" id="A0A160T8Y5"/>
<name>A0A160T8Y5_9CHLR</name>
<keyword evidence="12" id="KW-1185">Reference proteome</keyword>
<feature type="modified residue" description="N6-(pyridoxal phosphate)lysine" evidence="9">
    <location>
        <position position="227"/>
    </location>
</feature>
<dbReference type="Pfam" id="PF00155">
    <property type="entry name" value="Aminotran_1_2"/>
    <property type="match status" value="1"/>
</dbReference>
<evidence type="ECO:0000256" key="6">
    <source>
        <dbReference type="ARBA" id="ARBA00022679"/>
    </source>
</evidence>
<dbReference type="UniPathway" id="UPA00031">
    <property type="reaction ID" value="UER00012"/>
</dbReference>
<evidence type="ECO:0000256" key="1">
    <source>
        <dbReference type="ARBA" id="ARBA00001933"/>
    </source>
</evidence>
<comment type="similarity">
    <text evidence="2 9">Belongs to the class-II pyridoxal-phosphate-dependent aminotransferase family. Histidinol-phosphate aminotransferase subfamily.</text>
</comment>
<dbReference type="GO" id="GO:0000105">
    <property type="term" value="P:L-histidine biosynthetic process"/>
    <property type="evidence" value="ECO:0007669"/>
    <property type="project" value="UniProtKB-UniRule"/>
</dbReference>
<organism evidence="11 12">
    <name type="scientific">Candidatus Promineifilum breve</name>
    <dbReference type="NCBI Taxonomy" id="1806508"/>
    <lineage>
        <taxon>Bacteria</taxon>
        <taxon>Bacillati</taxon>
        <taxon>Chloroflexota</taxon>
        <taxon>Ardenticatenia</taxon>
        <taxon>Candidatus Promineifilales</taxon>
        <taxon>Candidatus Promineifilaceae</taxon>
        <taxon>Candidatus Promineifilum</taxon>
    </lineage>
</organism>
<keyword evidence="6 9" id="KW-0808">Transferase</keyword>
<dbReference type="KEGG" id="pbf:CFX0092_A3572"/>
<dbReference type="HAMAP" id="MF_01023">
    <property type="entry name" value="HisC_aminotrans_2"/>
    <property type="match status" value="1"/>
</dbReference>
<keyword evidence="4 9" id="KW-0032">Aminotransferase</keyword>
<comment type="catalytic activity">
    <reaction evidence="9">
        <text>L-histidinol phosphate + 2-oxoglutarate = 3-(imidazol-4-yl)-2-oxopropyl phosphate + L-glutamate</text>
        <dbReference type="Rhea" id="RHEA:23744"/>
        <dbReference type="ChEBI" id="CHEBI:16810"/>
        <dbReference type="ChEBI" id="CHEBI:29985"/>
        <dbReference type="ChEBI" id="CHEBI:57766"/>
        <dbReference type="ChEBI" id="CHEBI:57980"/>
        <dbReference type="EC" id="2.6.1.9"/>
    </reaction>
</comment>
<dbReference type="Gene3D" id="3.40.640.10">
    <property type="entry name" value="Type I PLP-dependent aspartate aminotransferase-like (Major domain)"/>
    <property type="match status" value="1"/>
</dbReference>
<protein>
    <recommendedName>
        <fullName evidence="9">Histidinol-phosphate aminotransferase</fullName>
        <ecNumber evidence="9">2.6.1.9</ecNumber>
    </recommendedName>
    <alternativeName>
        <fullName evidence="9">Imidazole acetol-phosphate transaminase</fullName>
    </alternativeName>
</protein>
<dbReference type="InterPro" id="IPR015422">
    <property type="entry name" value="PyrdxlP-dep_Trfase_small"/>
</dbReference>
<dbReference type="GO" id="GO:0030170">
    <property type="term" value="F:pyridoxal phosphate binding"/>
    <property type="evidence" value="ECO:0007669"/>
    <property type="project" value="InterPro"/>
</dbReference>
<dbReference type="GO" id="GO:0004400">
    <property type="term" value="F:histidinol-phosphate transaminase activity"/>
    <property type="evidence" value="ECO:0007669"/>
    <property type="project" value="UniProtKB-UniRule"/>
</dbReference>
<dbReference type="InterPro" id="IPR015421">
    <property type="entry name" value="PyrdxlP-dep_Trfase_major"/>
</dbReference>
<comment type="subunit">
    <text evidence="3 9">Homodimer.</text>
</comment>
<dbReference type="OrthoDB" id="9813612at2"/>
<dbReference type="NCBIfam" id="TIGR01141">
    <property type="entry name" value="hisC"/>
    <property type="match status" value="1"/>
</dbReference>
<accession>A0A160T8Y5</accession>
<dbReference type="PANTHER" id="PTHR42885">
    <property type="entry name" value="HISTIDINOL-PHOSPHATE AMINOTRANSFERASE-RELATED"/>
    <property type="match status" value="1"/>
</dbReference>
<evidence type="ECO:0000256" key="9">
    <source>
        <dbReference type="HAMAP-Rule" id="MF_01023"/>
    </source>
</evidence>
<dbReference type="InterPro" id="IPR004839">
    <property type="entry name" value="Aminotransferase_I/II_large"/>
</dbReference>
<reference evidence="11" key="1">
    <citation type="submission" date="2016-01" db="EMBL/GenBank/DDBJ databases">
        <authorList>
            <person name="Mcilroy J.S."/>
            <person name="Karst M S."/>
            <person name="Albertsen M."/>
        </authorList>
    </citation>
    <scope>NUCLEOTIDE SEQUENCE</scope>
    <source>
        <strain evidence="11">Cfx-K</strain>
    </source>
</reference>
<evidence type="ECO:0000256" key="2">
    <source>
        <dbReference type="ARBA" id="ARBA00007970"/>
    </source>
</evidence>